<comment type="similarity">
    <text evidence="1 4">Belongs to the UreD family.</text>
</comment>
<sequence>MNARPTMLPAQTRPAAQISFSRAPSGISYVSRQEVGYPFHLGRTLKLPQDPPGMAAIYLQSCSGGLFAGEHVRLYLHAEAGTQVHVSTGAATIVHSMVEQPARQTVTLLAESGALLEYLPMATILFPQARLHSQVLLTLHPDARVLMCDAFCVHTPSGSKGPPGYYRTHLEVRCSAGRLLAADRLALTGEDLQRCLPGVSGSFQALATFMLIGQGLPLDEVKQGLRTALSALTDSYVGVSALPNDCGVSVRVMSLDAVALRHALHLAWAAARLHLTGVLPQVRRK</sequence>
<reference evidence="5 6" key="1">
    <citation type="submission" date="2016-11" db="EMBL/GenBank/DDBJ databases">
        <authorList>
            <person name="Jaros S."/>
            <person name="Januszkiewicz K."/>
            <person name="Wedrychowicz H."/>
        </authorList>
    </citation>
    <scope>NUCLEOTIDE SEQUENCE [LARGE SCALE GENOMIC DNA]</scope>
    <source>
        <strain evidence="5 6">LMG 26898</strain>
    </source>
</reference>
<evidence type="ECO:0000256" key="4">
    <source>
        <dbReference type="HAMAP-Rule" id="MF_01384"/>
    </source>
</evidence>
<proteinExistence type="inferred from homology"/>
<keyword evidence="4" id="KW-0963">Cytoplasm</keyword>
<keyword evidence="3 4" id="KW-0143">Chaperone</keyword>
<dbReference type="Proteomes" id="UP000183983">
    <property type="component" value="Unassembled WGS sequence"/>
</dbReference>
<evidence type="ECO:0000256" key="2">
    <source>
        <dbReference type="ARBA" id="ARBA00022988"/>
    </source>
</evidence>
<organism evidence="5 6">
    <name type="scientific">Pseudomonas asturiensis</name>
    <dbReference type="NCBI Taxonomy" id="1190415"/>
    <lineage>
        <taxon>Bacteria</taxon>
        <taxon>Pseudomonadati</taxon>
        <taxon>Pseudomonadota</taxon>
        <taxon>Gammaproteobacteria</taxon>
        <taxon>Pseudomonadales</taxon>
        <taxon>Pseudomonadaceae</taxon>
        <taxon>Pseudomonas</taxon>
    </lineage>
</organism>
<dbReference type="GO" id="GO:0016151">
    <property type="term" value="F:nickel cation binding"/>
    <property type="evidence" value="ECO:0007669"/>
    <property type="project" value="UniProtKB-UniRule"/>
</dbReference>
<keyword evidence="2 4" id="KW-0996">Nickel insertion</keyword>
<dbReference type="OrthoDB" id="9807968at2"/>
<evidence type="ECO:0000256" key="3">
    <source>
        <dbReference type="ARBA" id="ARBA00023186"/>
    </source>
</evidence>
<name>A0A1M7J6H8_9PSED</name>
<evidence type="ECO:0000256" key="1">
    <source>
        <dbReference type="ARBA" id="ARBA00007177"/>
    </source>
</evidence>
<dbReference type="STRING" id="1190415.SAMN05216593_101143"/>
<evidence type="ECO:0000313" key="5">
    <source>
        <dbReference type="EMBL" id="SHM48575.1"/>
    </source>
</evidence>
<gene>
    <name evidence="4" type="primary">ureD</name>
    <name evidence="5" type="ORF">SAMN05216593_101143</name>
</gene>
<evidence type="ECO:0000313" key="6">
    <source>
        <dbReference type="Proteomes" id="UP000183983"/>
    </source>
</evidence>
<dbReference type="Pfam" id="PF01774">
    <property type="entry name" value="UreD"/>
    <property type="match status" value="1"/>
</dbReference>
<accession>A0A1M7J6H8</accession>
<dbReference type="RefSeq" id="WP_073161814.1">
    <property type="nucleotide sequence ID" value="NZ_FRDA01000001.1"/>
</dbReference>
<dbReference type="GO" id="GO:0005737">
    <property type="term" value="C:cytoplasm"/>
    <property type="evidence" value="ECO:0007669"/>
    <property type="project" value="UniProtKB-SubCell"/>
</dbReference>
<dbReference type="PANTHER" id="PTHR33643">
    <property type="entry name" value="UREASE ACCESSORY PROTEIN D"/>
    <property type="match status" value="1"/>
</dbReference>
<comment type="subcellular location">
    <subcellularLocation>
        <location evidence="4">Cytoplasm</location>
    </subcellularLocation>
</comment>
<comment type="subunit">
    <text evidence="4">UreD, UreF and UreG form a complex that acts as a GTP-hydrolysis-dependent molecular chaperone, activating the urease apoprotein by helping to assemble the nickel containing metallocenter of UreC. The UreE protein probably delivers the nickel.</text>
</comment>
<dbReference type="PANTHER" id="PTHR33643:SF1">
    <property type="entry name" value="UREASE ACCESSORY PROTEIN D"/>
    <property type="match status" value="1"/>
</dbReference>
<comment type="function">
    <text evidence="4">Required for maturation of urease via the functional incorporation of the urease nickel metallocenter.</text>
</comment>
<dbReference type="AlphaFoldDB" id="A0A1M7J6H8"/>
<dbReference type="InterPro" id="IPR002669">
    <property type="entry name" value="UreD"/>
</dbReference>
<dbReference type="HAMAP" id="MF_01384">
    <property type="entry name" value="UreD"/>
    <property type="match status" value="1"/>
</dbReference>
<dbReference type="EMBL" id="FRDA01000001">
    <property type="protein sequence ID" value="SHM48575.1"/>
    <property type="molecule type" value="Genomic_DNA"/>
</dbReference>
<protein>
    <recommendedName>
        <fullName evidence="4">Urease accessory protein UreD</fullName>
    </recommendedName>
</protein>